<dbReference type="PANTHER" id="PTHR42929">
    <property type="entry name" value="INNER MEMBRANE ABC TRANSPORTER PERMEASE PROTEIN YDCU-RELATED-RELATED"/>
    <property type="match status" value="1"/>
</dbReference>
<feature type="transmembrane region" description="Helical" evidence="8">
    <location>
        <begin position="72"/>
        <end position="92"/>
    </location>
</feature>
<evidence type="ECO:0000259" key="9">
    <source>
        <dbReference type="PROSITE" id="PS50928"/>
    </source>
</evidence>
<proteinExistence type="inferred from homology"/>
<accession>A0ABW3EGW6</accession>
<gene>
    <name evidence="10" type="ORF">ACFQZ7_12590</name>
</gene>
<keyword evidence="3 8" id="KW-0813">Transport</keyword>
<evidence type="ECO:0000256" key="5">
    <source>
        <dbReference type="ARBA" id="ARBA00022692"/>
    </source>
</evidence>
<organism evidence="10 11">
    <name type="scientific">Loigolactobacillus binensis</name>
    <dbReference type="NCBI Taxonomy" id="2559922"/>
    <lineage>
        <taxon>Bacteria</taxon>
        <taxon>Bacillati</taxon>
        <taxon>Bacillota</taxon>
        <taxon>Bacilli</taxon>
        <taxon>Lactobacillales</taxon>
        <taxon>Lactobacillaceae</taxon>
        <taxon>Loigolactobacillus</taxon>
    </lineage>
</organism>
<comment type="similarity">
    <text evidence="2">Belongs to the binding-protein-dependent transport system permease family. CysTW subfamily.</text>
</comment>
<evidence type="ECO:0000256" key="4">
    <source>
        <dbReference type="ARBA" id="ARBA00022475"/>
    </source>
</evidence>
<sequence length="286" mass="31711">MIRKDKTNFFLILPAILFLTAFLILPLIILLLMAFRSSGNSIVIDDTLTINNFISIFKNQSFYSGILNTLKLSAIVSIVCIVLAYFPALTLVKTKGNTKTLLYVVLLSPMLTSVVIRVYSWIVILSSNGIINQSLMKLHLIKSPLSLMWNSTSLVIAFVQVLLPYAIIFISNSLTKIDNNLFRASNSLGASALYTFFHVILPLTIPGILSSFTLIFSLTAGSYITPMLIAGHQKQVMALTIYQQAMQIMNLPMAAALSVVLLLVVILTIVITNYLGRLWEVRVYGK</sequence>
<feature type="transmembrane region" description="Helical" evidence="8">
    <location>
        <begin position="181"/>
        <end position="201"/>
    </location>
</feature>
<comment type="caution">
    <text evidence="10">The sequence shown here is derived from an EMBL/GenBank/DDBJ whole genome shotgun (WGS) entry which is preliminary data.</text>
</comment>
<evidence type="ECO:0000256" key="3">
    <source>
        <dbReference type="ARBA" id="ARBA00022448"/>
    </source>
</evidence>
<comment type="subcellular location">
    <subcellularLocation>
        <location evidence="1 8">Cell membrane</location>
        <topology evidence="1 8">Multi-pass membrane protein</topology>
    </subcellularLocation>
</comment>
<evidence type="ECO:0000256" key="1">
    <source>
        <dbReference type="ARBA" id="ARBA00004651"/>
    </source>
</evidence>
<keyword evidence="7 8" id="KW-0472">Membrane</keyword>
<dbReference type="EMBL" id="JBHTIO010000055">
    <property type="protein sequence ID" value="MFD0898552.1"/>
    <property type="molecule type" value="Genomic_DNA"/>
</dbReference>
<name>A0ABW3EGW6_9LACO</name>
<keyword evidence="4" id="KW-1003">Cell membrane</keyword>
<dbReference type="PROSITE" id="PS50928">
    <property type="entry name" value="ABC_TM1"/>
    <property type="match status" value="1"/>
</dbReference>
<evidence type="ECO:0000256" key="2">
    <source>
        <dbReference type="ARBA" id="ARBA00007069"/>
    </source>
</evidence>
<dbReference type="Proteomes" id="UP001597104">
    <property type="component" value="Unassembled WGS sequence"/>
</dbReference>
<evidence type="ECO:0000256" key="6">
    <source>
        <dbReference type="ARBA" id="ARBA00022989"/>
    </source>
</evidence>
<keyword evidence="11" id="KW-1185">Reference proteome</keyword>
<feature type="transmembrane region" description="Helical" evidence="8">
    <location>
        <begin position="9"/>
        <end position="35"/>
    </location>
</feature>
<dbReference type="SUPFAM" id="SSF161098">
    <property type="entry name" value="MetI-like"/>
    <property type="match status" value="1"/>
</dbReference>
<evidence type="ECO:0000313" key="11">
    <source>
        <dbReference type="Proteomes" id="UP001597104"/>
    </source>
</evidence>
<feature type="transmembrane region" description="Helical" evidence="8">
    <location>
        <begin position="207"/>
        <end position="230"/>
    </location>
</feature>
<dbReference type="RefSeq" id="WP_137636867.1">
    <property type="nucleotide sequence ID" value="NZ_BJDN01000003.1"/>
</dbReference>
<reference evidence="11" key="1">
    <citation type="journal article" date="2019" name="Int. J. Syst. Evol. Microbiol.">
        <title>The Global Catalogue of Microorganisms (GCM) 10K type strain sequencing project: providing services to taxonomists for standard genome sequencing and annotation.</title>
        <authorList>
            <consortium name="The Broad Institute Genomics Platform"/>
            <consortium name="The Broad Institute Genome Sequencing Center for Infectious Disease"/>
            <person name="Wu L."/>
            <person name="Ma J."/>
        </authorList>
    </citation>
    <scope>NUCLEOTIDE SEQUENCE [LARGE SCALE GENOMIC DNA]</scope>
    <source>
        <strain evidence="11">CCM 8925</strain>
    </source>
</reference>
<protein>
    <submittedName>
        <fullName evidence="10">ABC transporter permease</fullName>
    </submittedName>
</protein>
<dbReference type="InterPro" id="IPR035906">
    <property type="entry name" value="MetI-like_sf"/>
</dbReference>
<dbReference type="Gene3D" id="1.10.3720.10">
    <property type="entry name" value="MetI-like"/>
    <property type="match status" value="1"/>
</dbReference>
<dbReference type="Pfam" id="PF00528">
    <property type="entry name" value="BPD_transp_1"/>
    <property type="match status" value="1"/>
</dbReference>
<dbReference type="PANTHER" id="PTHR42929:SF5">
    <property type="entry name" value="ABC TRANSPORTER PERMEASE PROTEIN"/>
    <property type="match status" value="1"/>
</dbReference>
<evidence type="ECO:0000256" key="8">
    <source>
        <dbReference type="RuleBase" id="RU363032"/>
    </source>
</evidence>
<keyword evidence="5 8" id="KW-0812">Transmembrane</keyword>
<keyword evidence="6 8" id="KW-1133">Transmembrane helix</keyword>
<dbReference type="InterPro" id="IPR000515">
    <property type="entry name" value="MetI-like"/>
</dbReference>
<evidence type="ECO:0000256" key="7">
    <source>
        <dbReference type="ARBA" id="ARBA00023136"/>
    </source>
</evidence>
<feature type="transmembrane region" description="Helical" evidence="8">
    <location>
        <begin position="101"/>
        <end position="127"/>
    </location>
</feature>
<feature type="domain" description="ABC transmembrane type-1" evidence="9">
    <location>
        <begin position="66"/>
        <end position="272"/>
    </location>
</feature>
<dbReference type="CDD" id="cd06261">
    <property type="entry name" value="TM_PBP2"/>
    <property type="match status" value="1"/>
</dbReference>
<feature type="transmembrane region" description="Helical" evidence="8">
    <location>
        <begin position="251"/>
        <end position="276"/>
    </location>
</feature>
<evidence type="ECO:0000313" key="10">
    <source>
        <dbReference type="EMBL" id="MFD0898552.1"/>
    </source>
</evidence>
<feature type="transmembrane region" description="Helical" evidence="8">
    <location>
        <begin position="147"/>
        <end position="169"/>
    </location>
</feature>